<dbReference type="InterPro" id="IPR044159">
    <property type="entry name" value="IQM"/>
</dbReference>
<feature type="region of interest" description="Disordered" evidence="5">
    <location>
        <begin position="217"/>
        <end position="252"/>
    </location>
</feature>
<sequence>MARTPSPEGRDVIERAARTVQAFREAQWHQLHRPANLQVAPADDGFNQARRNWQRAVSVARRAGGDDDRVSGSPSTGTKSTHSDVVSSGATAKVMDLKYFLEIVDLKHRHGSNLRSYHNYWQNSPTNQNFFYWLDYGEGRNLELEQCPRERLEKQQVRYLTREQRMNYLVTVDEAGLFRWDKSNELVWTNSTRFKDSLDGIVGIEDDAPQFIGNETTADSASISSSSSSSSSSSTLSSTTSMGSVLSDEETKPFTEEEYKAAKVMKKVLHASPTTAFKRMMGKSTEKENMWIFVSLQGARIAAAGMIKIKHGQLRSLAPLSGHYRPSAANFRAFHHALQQQGVDMSHVSMSKSYVMLAGIEGYTKMKRKAGEVHGKMEPYEPKISKPPE</sequence>
<dbReference type="OrthoDB" id="7344096at2759"/>
<dbReference type="STRING" id="1835702.A0A1F5LKP1"/>
<dbReference type="PANTHER" id="PTHR31250">
    <property type="entry name" value="IQ DOMAIN-CONTAINING PROTEIN IQM3"/>
    <property type="match status" value="1"/>
</dbReference>
<evidence type="ECO:0000256" key="3">
    <source>
        <dbReference type="ARBA" id="ARBA00022490"/>
    </source>
</evidence>
<evidence type="ECO:0000313" key="6">
    <source>
        <dbReference type="EMBL" id="OGE53773.1"/>
    </source>
</evidence>
<gene>
    <name evidence="6" type="ORF">PENARI_c007G10084</name>
</gene>
<evidence type="ECO:0000313" key="7">
    <source>
        <dbReference type="Proteomes" id="UP000177622"/>
    </source>
</evidence>
<dbReference type="GO" id="GO:0005634">
    <property type="term" value="C:nucleus"/>
    <property type="evidence" value="ECO:0007669"/>
    <property type="project" value="UniProtKB-SubCell"/>
</dbReference>
<evidence type="ECO:0000256" key="2">
    <source>
        <dbReference type="ARBA" id="ARBA00004496"/>
    </source>
</evidence>
<keyword evidence="4" id="KW-0539">Nucleus</keyword>
<dbReference type="AlphaFoldDB" id="A0A1F5LKP1"/>
<evidence type="ECO:0000256" key="5">
    <source>
        <dbReference type="SAM" id="MobiDB-lite"/>
    </source>
</evidence>
<evidence type="ECO:0000256" key="4">
    <source>
        <dbReference type="ARBA" id="ARBA00023242"/>
    </source>
</evidence>
<dbReference type="GeneID" id="34575884"/>
<feature type="compositionally biased region" description="Polar residues" evidence="5">
    <location>
        <begin position="72"/>
        <end position="87"/>
    </location>
</feature>
<accession>A0A1F5LKP1</accession>
<dbReference type="EMBL" id="LXJU01000007">
    <property type="protein sequence ID" value="OGE53773.1"/>
    <property type="molecule type" value="Genomic_DNA"/>
</dbReference>
<comment type="caution">
    <text evidence="6">The sequence shown here is derived from an EMBL/GenBank/DDBJ whole genome shotgun (WGS) entry which is preliminary data.</text>
</comment>
<feature type="region of interest" description="Disordered" evidence="5">
    <location>
        <begin position="61"/>
        <end position="87"/>
    </location>
</feature>
<organism evidence="6 7">
    <name type="scientific">Penicillium arizonense</name>
    <dbReference type="NCBI Taxonomy" id="1835702"/>
    <lineage>
        <taxon>Eukaryota</taxon>
        <taxon>Fungi</taxon>
        <taxon>Dikarya</taxon>
        <taxon>Ascomycota</taxon>
        <taxon>Pezizomycotina</taxon>
        <taxon>Eurotiomycetes</taxon>
        <taxon>Eurotiomycetidae</taxon>
        <taxon>Eurotiales</taxon>
        <taxon>Aspergillaceae</taxon>
        <taxon>Penicillium</taxon>
    </lineage>
</organism>
<dbReference type="GO" id="GO:0005737">
    <property type="term" value="C:cytoplasm"/>
    <property type="evidence" value="ECO:0007669"/>
    <property type="project" value="UniProtKB-SubCell"/>
</dbReference>
<dbReference type="Proteomes" id="UP000177622">
    <property type="component" value="Unassembled WGS sequence"/>
</dbReference>
<dbReference type="PANTHER" id="PTHR31250:SF27">
    <property type="entry name" value="IQ DOMAIN-CONTAINING PROTEIN IQM5"/>
    <property type="match status" value="1"/>
</dbReference>
<keyword evidence="3" id="KW-0963">Cytoplasm</keyword>
<feature type="compositionally biased region" description="Low complexity" evidence="5">
    <location>
        <begin position="217"/>
        <end position="246"/>
    </location>
</feature>
<keyword evidence="7" id="KW-1185">Reference proteome</keyword>
<proteinExistence type="predicted"/>
<protein>
    <submittedName>
        <fullName evidence="6">Uncharacterized protein</fullName>
    </submittedName>
</protein>
<dbReference type="RefSeq" id="XP_022489210.1">
    <property type="nucleotide sequence ID" value="XM_022631150.1"/>
</dbReference>
<comment type="subcellular location">
    <subcellularLocation>
        <location evidence="2">Cytoplasm</location>
    </subcellularLocation>
    <subcellularLocation>
        <location evidence="1">Nucleus</location>
    </subcellularLocation>
</comment>
<reference evidence="6 7" key="1">
    <citation type="journal article" date="2016" name="Sci. Rep.">
        <title>Penicillium arizonense, a new, genome sequenced fungal species, reveals a high chemical diversity in secreted metabolites.</title>
        <authorList>
            <person name="Grijseels S."/>
            <person name="Nielsen J.C."/>
            <person name="Randelovic M."/>
            <person name="Nielsen J."/>
            <person name="Nielsen K.F."/>
            <person name="Workman M."/>
            <person name="Frisvad J.C."/>
        </authorList>
    </citation>
    <scope>NUCLEOTIDE SEQUENCE [LARGE SCALE GENOMIC DNA]</scope>
    <source>
        <strain evidence="6 7">CBS 141311</strain>
    </source>
</reference>
<evidence type="ECO:0000256" key="1">
    <source>
        <dbReference type="ARBA" id="ARBA00004123"/>
    </source>
</evidence>
<name>A0A1F5LKP1_PENAI</name>